<keyword evidence="2" id="KW-1185">Reference proteome</keyword>
<dbReference type="RefSeq" id="WP_163285024.1">
    <property type="nucleotide sequence ID" value="NZ_JAAGVY010000013.1"/>
</dbReference>
<gene>
    <name evidence="1" type="ORF">G3O08_08955</name>
</gene>
<protein>
    <submittedName>
        <fullName evidence="1">DUF4924 family protein</fullName>
    </submittedName>
</protein>
<dbReference type="AlphaFoldDB" id="A0A7K3WPP4"/>
<dbReference type="Pfam" id="PF16271">
    <property type="entry name" value="DUF4924"/>
    <property type="match status" value="1"/>
</dbReference>
<dbReference type="EMBL" id="JAAGVY010000013">
    <property type="protein sequence ID" value="NEN23629.1"/>
    <property type="molecule type" value="Genomic_DNA"/>
</dbReference>
<dbReference type="Proteomes" id="UP000486602">
    <property type="component" value="Unassembled WGS sequence"/>
</dbReference>
<name>A0A7K3WPP4_9FLAO</name>
<proteinExistence type="predicted"/>
<evidence type="ECO:0000313" key="1">
    <source>
        <dbReference type="EMBL" id="NEN23629.1"/>
    </source>
</evidence>
<dbReference type="InterPro" id="IPR032574">
    <property type="entry name" value="DUF4924"/>
</dbReference>
<accession>A0A7K3WPP4</accession>
<comment type="caution">
    <text evidence="1">The sequence shown here is derived from an EMBL/GenBank/DDBJ whole genome shotgun (WGS) entry which is preliminary data.</text>
</comment>
<evidence type="ECO:0000313" key="2">
    <source>
        <dbReference type="Proteomes" id="UP000486602"/>
    </source>
</evidence>
<organism evidence="1 2">
    <name type="scientific">Cryomorpha ignava</name>
    <dbReference type="NCBI Taxonomy" id="101383"/>
    <lineage>
        <taxon>Bacteria</taxon>
        <taxon>Pseudomonadati</taxon>
        <taxon>Bacteroidota</taxon>
        <taxon>Flavobacteriia</taxon>
        <taxon>Flavobacteriales</taxon>
        <taxon>Cryomorphaceae</taxon>
        <taxon>Cryomorpha</taxon>
    </lineage>
</organism>
<sequence>MLHIAKEKKAENIAEYLLFMWQMEDLLRGVDFDILKIEEQIFGEMEDEEMRNENLVWFSKLAKDMRAEKLEVSGHHHESNEILGELMLVQQTLLTTIDDKSFKNAYAEAKPLLAEFKLKADKIPRNDIETALTAIYGVLTLKLAKKTISPETRAAVDKFSTYIRSLTRAYHLMLAGKLPMRN</sequence>
<reference evidence="1 2" key="1">
    <citation type="submission" date="2020-02" db="EMBL/GenBank/DDBJ databases">
        <title>Out from the shadows clarifying the taxonomy of the family Cryomorphaceae and related taxa by utilizing the GTDB taxonomic framework.</title>
        <authorList>
            <person name="Bowman J.P."/>
        </authorList>
    </citation>
    <scope>NUCLEOTIDE SEQUENCE [LARGE SCALE GENOMIC DNA]</scope>
    <source>
        <strain evidence="1 2">QSSC 1-22</strain>
    </source>
</reference>